<evidence type="ECO:0000313" key="1">
    <source>
        <dbReference type="EMBL" id="CAL8114723.1"/>
    </source>
</evidence>
<sequence>MDNSRPEQCSEDEDVNTVSFAVDIDSQDAPVSPNQQTDVNHEEECNCSVYDLPCIKETKDFIKQNITIPVCSCCIHNFIRELIEMSDCRIFMTDEAVDKLQVLYLELYAIWVECEKNHQSKAIRESWENAPANVRKLHRICYEHF</sequence>
<comment type="caution">
    <text evidence="1">The sequence shown here is derived from an EMBL/GenBank/DDBJ whole genome shotgun (WGS) entry which is preliminary data.</text>
</comment>
<protein>
    <submittedName>
        <fullName evidence="1">Uncharacterized protein</fullName>
    </submittedName>
</protein>
<keyword evidence="2" id="KW-1185">Reference proteome</keyword>
<reference evidence="1 2" key="1">
    <citation type="submission" date="2024-08" db="EMBL/GenBank/DDBJ databases">
        <authorList>
            <person name="Cucini C."/>
            <person name="Frati F."/>
        </authorList>
    </citation>
    <scope>NUCLEOTIDE SEQUENCE [LARGE SCALE GENOMIC DNA]</scope>
</reference>
<name>A0ABP1R2R3_9HEXA</name>
<evidence type="ECO:0000313" key="2">
    <source>
        <dbReference type="Proteomes" id="UP001642540"/>
    </source>
</evidence>
<gene>
    <name evidence="1" type="ORF">ODALV1_LOCUS16586</name>
</gene>
<dbReference type="Proteomes" id="UP001642540">
    <property type="component" value="Unassembled WGS sequence"/>
</dbReference>
<proteinExistence type="predicted"/>
<organism evidence="1 2">
    <name type="scientific">Orchesella dallaii</name>
    <dbReference type="NCBI Taxonomy" id="48710"/>
    <lineage>
        <taxon>Eukaryota</taxon>
        <taxon>Metazoa</taxon>
        <taxon>Ecdysozoa</taxon>
        <taxon>Arthropoda</taxon>
        <taxon>Hexapoda</taxon>
        <taxon>Collembola</taxon>
        <taxon>Entomobryomorpha</taxon>
        <taxon>Entomobryoidea</taxon>
        <taxon>Orchesellidae</taxon>
        <taxon>Orchesellinae</taxon>
        <taxon>Orchesella</taxon>
    </lineage>
</organism>
<accession>A0ABP1R2R3</accession>
<dbReference type="EMBL" id="CAXLJM020000050">
    <property type="protein sequence ID" value="CAL8114723.1"/>
    <property type="molecule type" value="Genomic_DNA"/>
</dbReference>